<keyword evidence="2" id="KW-1185">Reference proteome</keyword>
<organism evidence="1 2">
    <name type="scientific">Portunus trituberculatus</name>
    <name type="common">Swimming crab</name>
    <name type="synonym">Neptunus trituberculatus</name>
    <dbReference type="NCBI Taxonomy" id="210409"/>
    <lineage>
        <taxon>Eukaryota</taxon>
        <taxon>Metazoa</taxon>
        <taxon>Ecdysozoa</taxon>
        <taxon>Arthropoda</taxon>
        <taxon>Crustacea</taxon>
        <taxon>Multicrustacea</taxon>
        <taxon>Malacostraca</taxon>
        <taxon>Eumalacostraca</taxon>
        <taxon>Eucarida</taxon>
        <taxon>Decapoda</taxon>
        <taxon>Pleocyemata</taxon>
        <taxon>Brachyura</taxon>
        <taxon>Eubrachyura</taxon>
        <taxon>Portunoidea</taxon>
        <taxon>Portunidae</taxon>
        <taxon>Portuninae</taxon>
        <taxon>Portunus</taxon>
    </lineage>
</organism>
<dbReference type="Proteomes" id="UP000324222">
    <property type="component" value="Unassembled WGS sequence"/>
</dbReference>
<dbReference type="AlphaFoldDB" id="A0A5B7IC94"/>
<protein>
    <submittedName>
        <fullName evidence="1">Uncharacterized protein</fullName>
    </submittedName>
</protein>
<evidence type="ECO:0000313" key="2">
    <source>
        <dbReference type="Proteomes" id="UP000324222"/>
    </source>
</evidence>
<gene>
    <name evidence="1" type="ORF">E2C01_074055</name>
</gene>
<proteinExistence type="predicted"/>
<evidence type="ECO:0000313" key="1">
    <source>
        <dbReference type="EMBL" id="MPC79526.1"/>
    </source>
</evidence>
<comment type="caution">
    <text evidence="1">The sequence shown here is derived from an EMBL/GenBank/DDBJ whole genome shotgun (WGS) entry which is preliminary data.</text>
</comment>
<name>A0A5B7IC94_PORTR</name>
<dbReference type="EMBL" id="VSRR010051365">
    <property type="protein sequence ID" value="MPC79526.1"/>
    <property type="molecule type" value="Genomic_DNA"/>
</dbReference>
<reference evidence="1 2" key="1">
    <citation type="submission" date="2019-05" db="EMBL/GenBank/DDBJ databases">
        <title>Another draft genome of Portunus trituberculatus and its Hox gene families provides insights of decapod evolution.</title>
        <authorList>
            <person name="Jeong J.-H."/>
            <person name="Song I."/>
            <person name="Kim S."/>
            <person name="Choi T."/>
            <person name="Kim D."/>
            <person name="Ryu S."/>
            <person name="Kim W."/>
        </authorList>
    </citation>
    <scope>NUCLEOTIDE SEQUENCE [LARGE SCALE GENOMIC DNA]</scope>
    <source>
        <tissue evidence="1">Muscle</tissue>
    </source>
</reference>
<accession>A0A5B7IC94</accession>
<sequence length="92" mass="10612">MAAPSYFHRPNSQKQDESFRHLLHHKLTDNWRRKKTQRYVRSRLNVLILSPKCLVGPQEILASRFACGHTSEVAIVMEGEEGHEFLGQATPE</sequence>